<accession>A0A975B3Z9</accession>
<protein>
    <submittedName>
        <fullName evidence="1">Uncharacterized protein</fullName>
    </submittedName>
</protein>
<organism evidence="1 2">
    <name type="scientific">Desulfonema limicola</name>
    <dbReference type="NCBI Taxonomy" id="45656"/>
    <lineage>
        <taxon>Bacteria</taxon>
        <taxon>Pseudomonadati</taxon>
        <taxon>Thermodesulfobacteriota</taxon>
        <taxon>Desulfobacteria</taxon>
        <taxon>Desulfobacterales</taxon>
        <taxon>Desulfococcaceae</taxon>
        <taxon>Desulfonema</taxon>
    </lineage>
</organism>
<gene>
    <name evidence="1" type="ORF">dnl_06070</name>
</gene>
<dbReference type="KEGG" id="dli:dnl_06070"/>
<dbReference type="AlphaFoldDB" id="A0A975B3Z9"/>
<proteinExistence type="predicted"/>
<keyword evidence="2" id="KW-1185">Reference proteome</keyword>
<dbReference type="EMBL" id="CP061799">
    <property type="protein sequence ID" value="QTA78385.1"/>
    <property type="molecule type" value="Genomic_DNA"/>
</dbReference>
<evidence type="ECO:0000313" key="1">
    <source>
        <dbReference type="EMBL" id="QTA78385.1"/>
    </source>
</evidence>
<evidence type="ECO:0000313" key="2">
    <source>
        <dbReference type="Proteomes" id="UP000663720"/>
    </source>
</evidence>
<reference evidence="1" key="1">
    <citation type="journal article" date="2021" name="Microb. Physiol.">
        <title>Proteogenomic Insights into the Physiology of Marine, Sulfate-Reducing, Filamentous Desulfonema limicola and Desulfonema magnum.</title>
        <authorList>
            <person name="Schnaars V."/>
            <person name="Wohlbrand L."/>
            <person name="Scheve S."/>
            <person name="Hinrichs C."/>
            <person name="Reinhardt R."/>
            <person name="Rabus R."/>
        </authorList>
    </citation>
    <scope>NUCLEOTIDE SEQUENCE</scope>
    <source>
        <strain evidence="1">5ac10</strain>
    </source>
</reference>
<dbReference type="Proteomes" id="UP000663720">
    <property type="component" value="Chromosome"/>
</dbReference>
<sequence>MFKALEMQKEIFEQFDCEYFFCSSTGKRVGKQDTALL</sequence>
<name>A0A975B3Z9_9BACT</name>